<dbReference type="HOGENOM" id="CLU_112469_1_0_4"/>
<dbReference type="Pfam" id="PF01927">
    <property type="entry name" value="Mut7-C"/>
    <property type="match status" value="1"/>
</dbReference>
<dbReference type="Proteomes" id="UP000015559">
    <property type="component" value="Chromosome"/>
</dbReference>
<evidence type="ECO:0000259" key="1">
    <source>
        <dbReference type="Pfam" id="PF01927"/>
    </source>
</evidence>
<evidence type="ECO:0000313" key="2">
    <source>
        <dbReference type="EMBL" id="BAN34588.1"/>
    </source>
</evidence>
<feature type="domain" description="Mut7-C RNAse" evidence="1">
    <location>
        <begin position="5"/>
        <end position="149"/>
    </location>
</feature>
<dbReference type="eggNOG" id="COG1656">
    <property type="taxonomic scope" value="Bacteria"/>
</dbReference>
<dbReference type="OrthoDB" id="9797655at2"/>
<organism evidence="2 3">
    <name type="scientific">Sulfuricella denitrificans (strain DSM 22764 / NBRC 105220 / skB26)</name>
    <dbReference type="NCBI Taxonomy" id="1163617"/>
    <lineage>
        <taxon>Bacteria</taxon>
        <taxon>Pseudomonadati</taxon>
        <taxon>Pseudomonadota</taxon>
        <taxon>Betaproteobacteria</taxon>
        <taxon>Nitrosomonadales</taxon>
        <taxon>Sulfuricellaceae</taxon>
        <taxon>Sulfuricella</taxon>
    </lineage>
</organism>
<dbReference type="EMBL" id="AP013066">
    <property type="protein sequence ID" value="BAN34588.1"/>
    <property type="molecule type" value="Genomic_DNA"/>
</dbReference>
<dbReference type="STRING" id="1163617.SCD_n00746"/>
<protein>
    <recommendedName>
        <fullName evidence="1">Mut7-C RNAse domain-containing protein</fullName>
    </recommendedName>
</protein>
<evidence type="ECO:0000313" key="3">
    <source>
        <dbReference type="Proteomes" id="UP000015559"/>
    </source>
</evidence>
<dbReference type="RefSeq" id="WP_009206466.1">
    <property type="nucleotide sequence ID" value="NC_022357.1"/>
</dbReference>
<keyword evidence="3" id="KW-1185">Reference proteome</keyword>
<dbReference type="PANTHER" id="PTHR39081">
    <property type="entry name" value="MUT7-C DOMAIN-CONTAINING PROTEIN"/>
    <property type="match status" value="1"/>
</dbReference>
<proteinExistence type="predicted"/>
<name>S6ABD3_SULDS</name>
<dbReference type="AlphaFoldDB" id="S6ABD3"/>
<dbReference type="InterPro" id="IPR002782">
    <property type="entry name" value="Mut7-C_RNAse_dom"/>
</dbReference>
<dbReference type="KEGG" id="sdr:SCD_n00746"/>
<accession>S6ABD3</accession>
<reference evidence="2 3" key="1">
    <citation type="journal article" date="2012" name="Appl. Environ. Microbiol.">
        <title>Draft genome sequence of a psychrotolerant sulfur-oxidizing bacterium, Sulfuricella denitrificans skB26, and proteomic insights into cold adaptation.</title>
        <authorList>
            <person name="Watanabe T."/>
            <person name="Kojima H."/>
            <person name="Fukui M."/>
        </authorList>
    </citation>
    <scope>NUCLEOTIDE SEQUENCE [LARGE SCALE GENOMIC DNA]</scope>
    <source>
        <strain evidence="3">skB26</strain>
    </source>
</reference>
<gene>
    <name evidence="2" type="ORF">SCD_n00746</name>
</gene>
<sequence>MESAPRFLCDVMLARLARYLRAAGLDTTLAAETATDAQILREAIDEGRWLLTADRKITEHKAAKGHVLQLPFGSFDLQAAVLSGQFNIDWLSHAFTRCLMDNTPLQPATAEHALQVPEDARQPVEELLVCPNCGRVYWRGSHYKRMRKKLESWQENPAAVATVEPL</sequence>
<dbReference type="PANTHER" id="PTHR39081:SF1">
    <property type="entry name" value="MUT7-C RNASE DOMAIN-CONTAINING PROTEIN"/>
    <property type="match status" value="1"/>
</dbReference>